<evidence type="ECO:0000256" key="3">
    <source>
        <dbReference type="ARBA" id="ARBA00022475"/>
    </source>
</evidence>
<feature type="transmembrane region" description="Helical" evidence="7">
    <location>
        <begin position="12"/>
        <end position="30"/>
    </location>
</feature>
<dbReference type="EMBL" id="CAJRAY010000043">
    <property type="protein sequence ID" value="CAG5086362.1"/>
    <property type="molecule type" value="Genomic_DNA"/>
</dbReference>
<organism evidence="9 10">
    <name type="scientific">Thermobacillus xylanilyticus</name>
    <dbReference type="NCBI Taxonomy" id="76633"/>
    <lineage>
        <taxon>Bacteria</taxon>
        <taxon>Bacillati</taxon>
        <taxon>Bacillota</taxon>
        <taxon>Bacilli</taxon>
        <taxon>Bacillales</taxon>
        <taxon>Paenibacillaceae</taxon>
        <taxon>Thermobacillus</taxon>
    </lineage>
</organism>
<name>A0ABM8V4G6_THEXY</name>
<comment type="similarity">
    <text evidence="7">Belongs to the binding-protein-dependent transport system permease family.</text>
</comment>
<keyword evidence="10" id="KW-1185">Reference proteome</keyword>
<comment type="caution">
    <text evidence="9">The sequence shown here is derived from an EMBL/GenBank/DDBJ whole genome shotgun (WGS) entry which is preliminary data.</text>
</comment>
<dbReference type="SUPFAM" id="SSF161098">
    <property type="entry name" value="MetI-like"/>
    <property type="match status" value="1"/>
</dbReference>
<reference evidence="9 10" key="1">
    <citation type="submission" date="2021-04" db="EMBL/GenBank/DDBJ databases">
        <authorList>
            <person name="Rakotoarivonina H."/>
        </authorList>
    </citation>
    <scope>NUCLEOTIDE SEQUENCE [LARGE SCALE GENOMIC DNA]</scope>
    <source>
        <strain evidence="9 10">XE</strain>
    </source>
</reference>
<sequence>MAQARWKPIGMSVIGLVITLVFLFPVYWMVKTSITPITDVFQTPPKFIPTEISWQAYVDNFVRDAQMLRYIGNSFIVAFGTLLLSLLLAVPAAYGLARLDLKGKAVFMIFLLAVQMLPGITMAMPLYIMFSKLGLINDFLGLILADVIHSLPFAILVLRPSFLALPKGLEEAAMIDGCNKFTAFVKVVLPLVKPGMMTVSVFCFLFGWGDFIFALTLTSEDAVRPLTLGLYRFIGQYGTEWNNLMAVATIAAMPIILIFITLQRYVVGGIVAGSMKE</sequence>
<feature type="transmembrane region" description="Helical" evidence="7">
    <location>
        <begin position="196"/>
        <end position="217"/>
    </location>
</feature>
<feature type="transmembrane region" description="Helical" evidence="7">
    <location>
        <begin position="70"/>
        <end position="94"/>
    </location>
</feature>
<evidence type="ECO:0000259" key="8">
    <source>
        <dbReference type="PROSITE" id="PS50928"/>
    </source>
</evidence>
<evidence type="ECO:0000313" key="10">
    <source>
        <dbReference type="Proteomes" id="UP000681526"/>
    </source>
</evidence>
<evidence type="ECO:0000256" key="4">
    <source>
        <dbReference type="ARBA" id="ARBA00022692"/>
    </source>
</evidence>
<keyword evidence="6 7" id="KW-0472">Membrane</keyword>
<feature type="transmembrane region" description="Helical" evidence="7">
    <location>
        <begin position="106"/>
        <end position="127"/>
    </location>
</feature>
<comment type="subcellular location">
    <subcellularLocation>
        <location evidence="1 7">Cell membrane</location>
        <topology evidence="1 7">Multi-pass membrane protein</topology>
    </subcellularLocation>
</comment>
<dbReference type="Proteomes" id="UP000681526">
    <property type="component" value="Unassembled WGS sequence"/>
</dbReference>
<gene>
    <name evidence="9" type="primary">txxe 2044-malG</name>
    <name evidence="9" type="ORF">TXXE_09960</name>
</gene>
<evidence type="ECO:0000256" key="2">
    <source>
        <dbReference type="ARBA" id="ARBA00022448"/>
    </source>
</evidence>
<evidence type="ECO:0000256" key="7">
    <source>
        <dbReference type="RuleBase" id="RU363032"/>
    </source>
</evidence>
<evidence type="ECO:0000256" key="5">
    <source>
        <dbReference type="ARBA" id="ARBA00022989"/>
    </source>
</evidence>
<accession>A0ABM8V4G6</accession>
<feature type="domain" description="ABC transmembrane type-1" evidence="8">
    <location>
        <begin position="71"/>
        <end position="262"/>
    </location>
</feature>
<proteinExistence type="inferred from homology"/>
<keyword evidence="2 7" id="KW-0813">Transport</keyword>
<dbReference type="Gene3D" id="1.10.3720.10">
    <property type="entry name" value="MetI-like"/>
    <property type="match status" value="1"/>
</dbReference>
<dbReference type="CDD" id="cd06261">
    <property type="entry name" value="TM_PBP2"/>
    <property type="match status" value="1"/>
</dbReference>
<dbReference type="InterPro" id="IPR050901">
    <property type="entry name" value="BP-dep_ABC_trans_perm"/>
</dbReference>
<dbReference type="InterPro" id="IPR000515">
    <property type="entry name" value="MetI-like"/>
</dbReference>
<protein>
    <submittedName>
        <fullName evidence="9">Sugar ABC superfamily ATP binding cassette transporter, membrane protein</fullName>
    </submittedName>
</protein>
<dbReference type="InterPro" id="IPR035906">
    <property type="entry name" value="MetI-like_sf"/>
</dbReference>
<feature type="transmembrane region" description="Helical" evidence="7">
    <location>
        <begin position="244"/>
        <end position="267"/>
    </location>
</feature>
<evidence type="ECO:0000256" key="1">
    <source>
        <dbReference type="ARBA" id="ARBA00004651"/>
    </source>
</evidence>
<evidence type="ECO:0000313" key="9">
    <source>
        <dbReference type="EMBL" id="CAG5086362.1"/>
    </source>
</evidence>
<dbReference type="Pfam" id="PF00528">
    <property type="entry name" value="BPD_transp_1"/>
    <property type="match status" value="1"/>
</dbReference>
<dbReference type="PANTHER" id="PTHR32243:SF18">
    <property type="entry name" value="INNER MEMBRANE ABC TRANSPORTER PERMEASE PROTEIN YCJP"/>
    <property type="match status" value="1"/>
</dbReference>
<dbReference type="RefSeq" id="WP_213484497.1">
    <property type="nucleotide sequence ID" value="NZ_CAJRAY010000043.1"/>
</dbReference>
<keyword evidence="5 7" id="KW-1133">Transmembrane helix</keyword>
<dbReference type="PROSITE" id="PS50928">
    <property type="entry name" value="ABC_TM1"/>
    <property type="match status" value="1"/>
</dbReference>
<feature type="transmembrane region" description="Helical" evidence="7">
    <location>
        <begin position="139"/>
        <end position="158"/>
    </location>
</feature>
<keyword evidence="4 7" id="KW-0812">Transmembrane</keyword>
<evidence type="ECO:0000256" key="6">
    <source>
        <dbReference type="ARBA" id="ARBA00023136"/>
    </source>
</evidence>
<keyword evidence="3" id="KW-1003">Cell membrane</keyword>
<dbReference type="PANTHER" id="PTHR32243">
    <property type="entry name" value="MALTOSE TRANSPORT SYSTEM PERMEASE-RELATED"/>
    <property type="match status" value="1"/>
</dbReference>